<dbReference type="InterPro" id="IPR000524">
    <property type="entry name" value="Tscrpt_reg_HTH_GntR"/>
</dbReference>
<dbReference type="InterPro" id="IPR036388">
    <property type="entry name" value="WH-like_DNA-bd_sf"/>
</dbReference>
<dbReference type="Gene3D" id="3.40.50.2300">
    <property type="match status" value="2"/>
</dbReference>
<comment type="caution">
    <text evidence="5">The sequence shown here is derived from an EMBL/GenBank/DDBJ whole genome shotgun (WGS) entry which is preliminary data.</text>
</comment>
<dbReference type="Pfam" id="PF13377">
    <property type="entry name" value="Peripla_BP_3"/>
    <property type="match status" value="1"/>
</dbReference>
<dbReference type="Pfam" id="PF00392">
    <property type="entry name" value="GntR"/>
    <property type="match status" value="1"/>
</dbReference>
<evidence type="ECO:0000313" key="5">
    <source>
        <dbReference type="EMBL" id="TXK46053.1"/>
    </source>
</evidence>
<keyword evidence="6" id="KW-1185">Reference proteome</keyword>
<dbReference type="OrthoDB" id="742238at2"/>
<evidence type="ECO:0000256" key="2">
    <source>
        <dbReference type="ARBA" id="ARBA00023125"/>
    </source>
</evidence>
<dbReference type="SUPFAM" id="SSF46785">
    <property type="entry name" value="Winged helix' DNA-binding domain"/>
    <property type="match status" value="1"/>
</dbReference>
<name>A0A5C8K9Y6_9BACT</name>
<dbReference type="PANTHER" id="PTHR38445:SF10">
    <property type="entry name" value="GNTR-FAMILY TRANSCRIPTIONAL REGULATOR"/>
    <property type="match status" value="1"/>
</dbReference>
<dbReference type="GO" id="GO:0003700">
    <property type="term" value="F:DNA-binding transcription factor activity"/>
    <property type="evidence" value="ECO:0007669"/>
    <property type="project" value="InterPro"/>
</dbReference>
<keyword evidence="3" id="KW-0804">Transcription</keyword>
<keyword evidence="1" id="KW-0805">Transcription regulation</keyword>
<organism evidence="5 6">
    <name type="scientific">Pontibacter qinzhouensis</name>
    <dbReference type="NCBI Taxonomy" id="2603253"/>
    <lineage>
        <taxon>Bacteria</taxon>
        <taxon>Pseudomonadati</taxon>
        <taxon>Bacteroidota</taxon>
        <taxon>Cytophagia</taxon>
        <taxon>Cytophagales</taxon>
        <taxon>Hymenobacteraceae</taxon>
        <taxon>Pontibacter</taxon>
    </lineage>
</organism>
<accession>A0A5C8K9Y6</accession>
<dbReference type="InterPro" id="IPR036390">
    <property type="entry name" value="WH_DNA-bd_sf"/>
</dbReference>
<protein>
    <submittedName>
        <fullName evidence="5">GntR family transcriptional regulator</fullName>
    </submittedName>
</protein>
<dbReference type="Proteomes" id="UP000321926">
    <property type="component" value="Unassembled WGS sequence"/>
</dbReference>
<dbReference type="InterPro" id="IPR028082">
    <property type="entry name" value="Peripla_BP_I"/>
</dbReference>
<dbReference type="CDD" id="cd07377">
    <property type="entry name" value="WHTH_GntR"/>
    <property type="match status" value="1"/>
</dbReference>
<proteinExistence type="predicted"/>
<gene>
    <name evidence="5" type="ORF">FVR03_11275</name>
</gene>
<dbReference type="AlphaFoldDB" id="A0A5C8K9Y6"/>
<keyword evidence="2" id="KW-0238">DNA-binding</keyword>
<dbReference type="PANTHER" id="PTHR38445">
    <property type="entry name" value="HTH-TYPE TRANSCRIPTIONAL REPRESSOR YTRA"/>
    <property type="match status" value="1"/>
</dbReference>
<sequence length="337" mass="38863">MELLDRIDTTSAMPMYMQVANAIVTDIESGTLRRDKQLPSINELSESYYLSRDTVEKAYQLLRKRGVIVSIKCKGCYVSDSFTPGKLRVLLLFNKLSTYKKNIYYAILNSLGEDAEIDLHIHHFDGKICESLLQESLGKYQYYAIMPHFDKNVEEARQAIKKIPEEQLLFLDKKFEGFEGKCAAVYQDFDRDIRHALHLGKDLLAKHKRMVMIYPEDVTYPLEIVKGFRHFCREISFEHKVVSSIRAEELRNTVFVALNEPDLIEIIERSRAEGLVAGKDFGIISYNDTPLMEVLENGITVVSTDHEKMGLTAAYMMKHKLKDSIKNPFSFIRRNSL</sequence>
<evidence type="ECO:0000259" key="4">
    <source>
        <dbReference type="PROSITE" id="PS50949"/>
    </source>
</evidence>
<dbReference type="RefSeq" id="WP_147921852.1">
    <property type="nucleotide sequence ID" value="NZ_VRTY01000037.1"/>
</dbReference>
<evidence type="ECO:0000313" key="6">
    <source>
        <dbReference type="Proteomes" id="UP000321926"/>
    </source>
</evidence>
<evidence type="ECO:0000256" key="3">
    <source>
        <dbReference type="ARBA" id="ARBA00023163"/>
    </source>
</evidence>
<reference evidence="5 6" key="1">
    <citation type="submission" date="2019-08" db="EMBL/GenBank/DDBJ databases">
        <authorList>
            <person name="Shi S."/>
        </authorList>
    </citation>
    <scope>NUCLEOTIDE SEQUENCE [LARGE SCALE GENOMIC DNA]</scope>
    <source>
        <strain evidence="5 6">GY10130</strain>
    </source>
</reference>
<dbReference type="Gene3D" id="1.10.10.10">
    <property type="entry name" value="Winged helix-like DNA-binding domain superfamily/Winged helix DNA-binding domain"/>
    <property type="match status" value="1"/>
</dbReference>
<evidence type="ECO:0000256" key="1">
    <source>
        <dbReference type="ARBA" id="ARBA00023015"/>
    </source>
</evidence>
<dbReference type="PRINTS" id="PR00035">
    <property type="entry name" value="HTHGNTR"/>
</dbReference>
<dbReference type="GO" id="GO:0003677">
    <property type="term" value="F:DNA binding"/>
    <property type="evidence" value="ECO:0007669"/>
    <property type="project" value="UniProtKB-KW"/>
</dbReference>
<dbReference type="EMBL" id="VRTY01000037">
    <property type="protein sequence ID" value="TXK46053.1"/>
    <property type="molecule type" value="Genomic_DNA"/>
</dbReference>
<feature type="domain" description="HTH gntR-type" evidence="4">
    <location>
        <begin position="13"/>
        <end position="81"/>
    </location>
</feature>
<dbReference type="InterPro" id="IPR046335">
    <property type="entry name" value="LacI/GalR-like_sensor"/>
</dbReference>
<dbReference type="SMART" id="SM00345">
    <property type="entry name" value="HTH_GNTR"/>
    <property type="match status" value="1"/>
</dbReference>
<dbReference type="SUPFAM" id="SSF53822">
    <property type="entry name" value="Periplasmic binding protein-like I"/>
    <property type="match status" value="1"/>
</dbReference>
<dbReference type="PROSITE" id="PS50949">
    <property type="entry name" value="HTH_GNTR"/>
    <property type="match status" value="1"/>
</dbReference>